<dbReference type="Proteomes" id="UP000031829">
    <property type="component" value="Chromosome"/>
</dbReference>
<evidence type="ECO:0000313" key="2">
    <source>
        <dbReference type="Proteomes" id="UP000031829"/>
    </source>
</evidence>
<dbReference type="InterPro" id="IPR036916">
    <property type="entry name" value="Sda_sf"/>
</dbReference>
<reference evidence="1 2" key="1">
    <citation type="journal article" date="2015" name="Genome Announc.">
        <title>Complete genome sequences for 35 biothreat assay-relevant bacillus species.</title>
        <authorList>
            <person name="Johnson S.L."/>
            <person name="Daligault H.E."/>
            <person name="Davenport K.W."/>
            <person name="Jaissle J."/>
            <person name="Frey K.G."/>
            <person name="Ladner J.T."/>
            <person name="Broomall S.M."/>
            <person name="Bishop-Lilly K.A."/>
            <person name="Bruce D.C."/>
            <person name="Gibbons H.S."/>
            <person name="Coyne S.R."/>
            <person name="Lo C.C."/>
            <person name="Meincke L."/>
            <person name="Munk A.C."/>
            <person name="Koroleva G.I."/>
            <person name="Rosenzweig C.N."/>
            <person name="Palacios G.F."/>
            <person name="Redden C.L."/>
            <person name="Minogue T.D."/>
            <person name="Chain P.S."/>
        </authorList>
    </citation>
    <scope>NUCLEOTIDE SEQUENCE [LARGE SCALE GENOMIC DNA]</scope>
    <source>
        <strain evidence="2">ATCC 14581 / DSM 32 / JCM 2506 / NBRC 15308 / NCIMB 9376 / NCTC 10342 / NRRL B-14308 / VKM B-512</strain>
    </source>
</reference>
<name>A0A0B6AUH5_PRIM2</name>
<sequence length="50" mass="6001">MENLVDELLLTSYDKAIKLNLEREFILILEKEIKRRGLPLTSTLIKYYME</sequence>
<dbReference type="EMBL" id="CP009920">
    <property type="protein sequence ID" value="AJI24348.1"/>
    <property type="molecule type" value="Genomic_DNA"/>
</dbReference>
<proteinExistence type="predicted"/>
<dbReference type="Pfam" id="PF08970">
    <property type="entry name" value="Sda"/>
    <property type="match status" value="1"/>
</dbReference>
<dbReference type="InterPro" id="IPR015064">
    <property type="entry name" value="Sda"/>
</dbReference>
<dbReference type="Gene3D" id="1.10.287.1100">
    <property type="entry name" value="Sporulation inhibitor A"/>
    <property type="match status" value="1"/>
</dbReference>
<gene>
    <name evidence="1" type="ORF">BG04_496</name>
</gene>
<evidence type="ECO:0000313" key="1">
    <source>
        <dbReference type="EMBL" id="AJI24348.1"/>
    </source>
</evidence>
<dbReference type="AlphaFoldDB" id="A0A0B6AUH5"/>
<dbReference type="GeneID" id="93644002"/>
<protein>
    <submittedName>
        <fullName evidence="1">Sporulation inhibitor A family protein</fullName>
    </submittedName>
</protein>
<dbReference type="HOGENOM" id="CLU_197451_2_0_9"/>
<accession>A0A0B6AUH5</accession>
<dbReference type="RefSeq" id="WP_025751414.1">
    <property type="nucleotide sequence ID" value="NZ_BCVB01000006.1"/>
</dbReference>
<dbReference type="SUPFAM" id="SSF100985">
    <property type="entry name" value="Sporulation inhibitor Sda"/>
    <property type="match status" value="1"/>
</dbReference>
<dbReference type="KEGG" id="bmeg:BG04_496"/>
<organism evidence="1 2">
    <name type="scientific">Priestia megaterium (strain ATCC 14581 / DSM 32 / CCUG 1817 / JCM 2506 / NBRC 15308 / NCIMB 9376 / NCTC 10342 / NRRL B-14308 / VKM B-512 / Ford 19)</name>
    <name type="common">Bacillus megaterium</name>
    <dbReference type="NCBI Taxonomy" id="1348623"/>
    <lineage>
        <taxon>Bacteria</taxon>
        <taxon>Bacillati</taxon>
        <taxon>Bacillota</taxon>
        <taxon>Bacilli</taxon>
        <taxon>Bacillales</taxon>
        <taxon>Bacillaceae</taxon>
        <taxon>Priestia</taxon>
    </lineage>
</organism>